<dbReference type="AlphaFoldDB" id="A0A1S1LDI8"/>
<accession>A0A1S1LDI8</accession>
<dbReference type="EMBL" id="MLIK01000004">
    <property type="protein sequence ID" value="OHU30450.1"/>
    <property type="molecule type" value="Genomic_DNA"/>
</dbReference>
<evidence type="ECO:0000256" key="1">
    <source>
        <dbReference type="SAM" id="MobiDB-lite"/>
    </source>
</evidence>
<evidence type="ECO:0000313" key="3">
    <source>
        <dbReference type="Proteomes" id="UP000179616"/>
    </source>
</evidence>
<comment type="caution">
    <text evidence="2">The sequence shown here is derived from an EMBL/GenBank/DDBJ whole genome shotgun (WGS) entry which is preliminary data.</text>
</comment>
<reference evidence="2 3" key="1">
    <citation type="submission" date="2016-10" db="EMBL/GenBank/DDBJ databases">
        <title>Evaluation of Human, Veterinary and Environmental Mycobacterium chelonae Isolates by Core Genome Phylogenomic Analysis, Targeted Gene Comparison, and Anti-microbial Susceptibility Patterns: A Tale of Mistaken Identities.</title>
        <authorList>
            <person name="Fogelson S.B."/>
            <person name="Camus A.C."/>
            <person name="Lorenz W."/>
            <person name="Vasireddy R."/>
            <person name="Vasireddy S."/>
            <person name="Smith T."/>
            <person name="Brown-Elliott B.A."/>
            <person name="Wallace R.J.Jr."/>
            <person name="Hasan N.A."/>
            <person name="Reischl U."/>
            <person name="Sanchez S."/>
        </authorList>
    </citation>
    <scope>NUCLEOTIDE SEQUENCE [LARGE SCALE GENOMIC DNA]</scope>
    <source>
        <strain evidence="2 3">1559</strain>
    </source>
</reference>
<proteinExistence type="predicted"/>
<evidence type="ECO:0008006" key="4">
    <source>
        <dbReference type="Google" id="ProtNLM"/>
    </source>
</evidence>
<protein>
    <recommendedName>
        <fullName evidence="4">ParB/Sulfiredoxin domain-containing protein</fullName>
    </recommendedName>
</protein>
<dbReference type="STRING" id="948102.BKG76_01415"/>
<feature type="region of interest" description="Disordered" evidence="1">
    <location>
        <begin position="278"/>
        <end position="330"/>
    </location>
</feature>
<dbReference type="Proteomes" id="UP000179616">
    <property type="component" value="Unassembled WGS sequence"/>
</dbReference>
<evidence type="ECO:0000313" key="2">
    <source>
        <dbReference type="EMBL" id="OHU30450.1"/>
    </source>
</evidence>
<gene>
    <name evidence="2" type="ORF">BKG76_01415</name>
</gene>
<sequence>MLSWAELVLDEENPRLEESGETTRESINALIELDTAKQINIARDIAESGTLSPFELPGVIVEGGLYIVVEGNRRVAALKMLKSPGLIDDQRIRRRVEGIIAENGTGPDDVACSLFTNRESARRWIELRHSGENEGRGLSPWTTDMSERFNPTPGSQTGLAMQLRDLMTNAYPDDAQLLGHLTTIFRGGYNTAGTRVRRRVTTLGRLIAPKQMQEAFGYRIERSSGAIHMIGPEQAVKDAFRKIIFDVSEGMTARDINNQDLIKGYIASISHFKVPDGSANLTGSSNPSPSSGQSSAPSSGRGIATPPTSGSGPQQPLPTPPAAPIARRRHPRVERSIFQGLRLARFQLRTFDTLVQAQRLDIDTMTLVAGVMVRVIVELCVTEAVDKLALTVTGRPTLRNKLKAVLEQLDPQIGHSQNRGPRLAAAWMDSQKDNAANGLGVDIMNAYVHSFTQTAGPSDVRALSETYRPLLEDLDGLM</sequence>
<name>A0A1S1LDI8_9MYCO</name>
<organism evidence="2 3">
    <name type="scientific">Mycobacteroides franklinii</name>
    <dbReference type="NCBI Taxonomy" id="948102"/>
    <lineage>
        <taxon>Bacteria</taxon>
        <taxon>Bacillati</taxon>
        <taxon>Actinomycetota</taxon>
        <taxon>Actinomycetes</taxon>
        <taxon>Mycobacteriales</taxon>
        <taxon>Mycobacteriaceae</taxon>
        <taxon>Mycobacteroides</taxon>
    </lineage>
</organism>
<feature type="compositionally biased region" description="Low complexity" evidence="1">
    <location>
        <begin position="283"/>
        <end position="300"/>
    </location>
</feature>